<evidence type="ECO:0000313" key="2">
    <source>
        <dbReference type="EMBL" id="CAG8634843.1"/>
    </source>
</evidence>
<feature type="domain" description="SAP" evidence="1">
    <location>
        <begin position="55"/>
        <end position="89"/>
    </location>
</feature>
<dbReference type="EMBL" id="CAJVQA010006138">
    <property type="protein sequence ID" value="CAG8634843.1"/>
    <property type="molecule type" value="Genomic_DNA"/>
</dbReference>
<proteinExistence type="predicted"/>
<keyword evidence="3" id="KW-1185">Reference proteome</keyword>
<gene>
    <name evidence="2" type="ORF">CPELLU_LOCUS8567</name>
</gene>
<name>A0A9N9GU87_9GLOM</name>
<organism evidence="2 3">
    <name type="scientific">Cetraspora pellucida</name>
    <dbReference type="NCBI Taxonomy" id="1433469"/>
    <lineage>
        <taxon>Eukaryota</taxon>
        <taxon>Fungi</taxon>
        <taxon>Fungi incertae sedis</taxon>
        <taxon>Mucoromycota</taxon>
        <taxon>Glomeromycotina</taxon>
        <taxon>Glomeromycetes</taxon>
        <taxon>Diversisporales</taxon>
        <taxon>Gigasporaceae</taxon>
        <taxon>Cetraspora</taxon>
    </lineage>
</organism>
<dbReference type="PROSITE" id="PS50800">
    <property type="entry name" value="SAP"/>
    <property type="match status" value="1"/>
</dbReference>
<evidence type="ECO:0000313" key="3">
    <source>
        <dbReference type="Proteomes" id="UP000789759"/>
    </source>
</evidence>
<reference evidence="2" key="1">
    <citation type="submission" date="2021-06" db="EMBL/GenBank/DDBJ databases">
        <authorList>
            <person name="Kallberg Y."/>
            <person name="Tangrot J."/>
            <person name="Rosling A."/>
        </authorList>
    </citation>
    <scope>NUCLEOTIDE SEQUENCE</scope>
    <source>
        <strain evidence="2">FL966</strain>
    </source>
</reference>
<dbReference type="Proteomes" id="UP000789759">
    <property type="component" value="Unassembled WGS sequence"/>
</dbReference>
<feature type="non-terminal residue" evidence="2">
    <location>
        <position position="229"/>
    </location>
</feature>
<dbReference type="AlphaFoldDB" id="A0A9N9GU87"/>
<comment type="caution">
    <text evidence="2">The sequence shown here is derived from an EMBL/GenBank/DDBJ whole genome shotgun (WGS) entry which is preliminary data.</text>
</comment>
<dbReference type="InterPro" id="IPR003034">
    <property type="entry name" value="SAP_dom"/>
</dbReference>
<dbReference type="OrthoDB" id="2441771at2759"/>
<accession>A0A9N9GU87</accession>
<protein>
    <submittedName>
        <fullName evidence="2">17310_t:CDS:1</fullName>
    </submittedName>
</protein>
<evidence type="ECO:0000259" key="1">
    <source>
        <dbReference type="PROSITE" id="PS50800"/>
    </source>
</evidence>
<sequence>SGYIEQYCFLMMNISKNSVTIKDESSSTNSDIDLTQKNDVDMTQRAAQTNFEANFSRISVEMLKFLCYEIGVSVAGLKQNLVGRLVNKSKKRFGLPGLDNSKKGKMVDIDKGVKEVYKEGSKSDFESGKAFAKVFNNGLVVTDNEEAKGYNDQSLLHLPFLASDTPFIHVSSLYIPLFVQSQLFINPNWQQVFSQRMFTPPSLNNIWNEMPSRDLAGPSFTNQQPVNNS</sequence>